<dbReference type="InterPro" id="IPR049031">
    <property type="entry name" value="T2SSK_SAM-like_1st"/>
</dbReference>
<keyword evidence="6 11" id="KW-0812">Transmembrane</keyword>
<dbReference type="SUPFAM" id="SSF54523">
    <property type="entry name" value="Pili subunits"/>
    <property type="match status" value="1"/>
</dbReference>
<dbReference type="GO" id="GO:0005886">
    <property type="term" value="C:plasma membrane"/>
    <property type="evidence" value="ECO:0007669"/>
    <property type="project" value="UniProtKB-SubCell"/>
</dbReference>
<dbReference type="PANTHER" id="PTHR38831">
    <property type="entry name" value="TYPE II SECRETION SYSTEM PROTEIN K"/>
    <property type="match status" value="1"/>
</dbReference>
<keyword evidence="8 11" id="KW-1133">Transmembrane helix</keyword>
<evidence type="ECO:0000256" key="11">
    <source>
        <dbReference type="SAM" id="Phobius"/>
    </source>
</evidence>
<evidence type="ECO:0000256" key="5">
    <source>
        <dbReference type="ARBA" id="ARBA00022519"/>
    </source>
</evidence>
<dbReference type="Pfam" id="PF21687">
    <property type="entry name" value="T2SSK_1st"/>
    <property type="match status" value="1"/>
</dbReference>
<comment type="subcellular location">
    <subcellularLocation>
        <location evidence="1 10">Cell inner membrane</location>
    </subcellularLocation>
</comment>
<evidence type="ECO:0000256" key="7">
    <source>
        <dbReference type="ARBA" id="ARBA00022927"/>
    </source>
</evidence>
<dbReference type="Pfam" id="PF03934">
    <property type="entry name" value="T2SSK"/>
    <property type="match status" value="1"/>
</dbReference>
<dbReference type="NCBIfam" id="NF037980">
    <property type="entry name" value="T2SS_GspK"/>
    <property type="match status" value="1"/>
</dbReference>
<accession>A0AB74UYH2</accession>
<name>A0AB74UYH2_9GAMM</name>
<comment type="similarity">
    <text evidence="2 10">Belongs to the GSP K family.</text>
</comment>
<dbReference type="InterPro" id="IPR005628">
    <property type="entry name" value="GspK"/>
</dbReference>
<evidence type="ECO:0000256" key="1">
    <source>
        <dbReference type="ARBA" id="ARBA00004533"/>
    </source>
</evidence>
<dbReference type="PANTHER" id="PTHR38831:SF1">
    <property type="entry name" value="TYPE II SECRETION SYSTEM PROTEIN K-RELATED"/>
    <property type="match status" value="1"/>
</dbReference>
<dbReference type="EMBL" id="CP170722">
    <property type="protein sequence ID" value="XIA21580.1"/>
    <property type="molecule type" value="Genomic_DNA"/>
</dbReference>
<dbReference type="SUPFAM" id="SSF158544">
    <property type="entry name" value="GspK insert domain-like"/>
    <property type="match status" value="1"/>
</dbReference>
<dbReference type="InterPro" id="IPR038072">
    <property type="entry name" value="GspK_central_sf"/>
</dbReference>
<dbReference type="InterPro" id="IPR049179">
    <property type="entry name" value="T2SSK_SAM-like_2nd"/>
</dbReference>
<dbReference type="Gene3D" id="3.30.1300.30">
    <property type="entry name" value="GSPII I/J protein-like"/>
    <property type="match status" value="1"/>
</dbReference>
<gene>
    <name evidence="14" type="primary">gspK</name>
    <name evidence="14" type="ORF">ACFCQI_14815</name>
</gene>
<evidence type="ECO:0000313" key="14">
    <source>
        <dbReference type="EMBL" id="XIA21580.1"/>
    </source>
</evidence>
<dbReference type="InterPro" id="IPR045584">
    <property type="entry name" value="Pilin-like"/>
</dbReference>
<keyword evidence="9 10" id="KW-0472">Membrane</keyword>
<dbReference type="AlphaFoldDB" id="A0AB74UYH2"/>
<keyword evidence="7" id="KW-0653">Protein transport</keyword>
<evidence type="ECO:0000256" key="2">
    <source>
        <dbReference type="ARBA" id="ARBA00007246"/>
    </source>
</evidence>
<evidence type="ECO:0000256" key="4">
    <source>
        <dbReference type="ARBA" id="ARBA00022475"/>
    </source>
</evidence>
<evidence type="ECO:0000256" key="6">
    <source>
        <dbReference type="ARBA" id="ARBA00022692"/>
    </source>
</evidence>
<dbReference type="PIRSF" id="PIRSF002786">
    <property type="entry name" value="XcpX"/>
    <property type="match status" value="1"/>
</dbReference>
<proteinExistence type="inferred from homology"/>
<evidence type="ECO:0000259" key="13">
    <source>
        <dbReference type="Pfam" id="PF21687"/>
    </source>
</evidence>
<organism evidence="14">
    <name type="scientific">Rhodanobacter sp. FW102-FHT14D06</name>
    <dbReference type="NCBI Taxonomy" id="3351461"/>
    <lineage>
        <taxon>Bacteria</taxon>
        <taxon>Pseudomonadati</taxon>
        <taxon>Pseudomonadota</taxon>
        <taxon>Gammaproteobacteria</taxon>
        <taxon>Lysobacterales</taxon>
        <taxon>Rhodanobacteraceae</taxon>
        <taxon>Rhodanobacter</taxon>
    </lineage>
</organism>
<keyword evidence="3 10" id="KW-0813">Transport</keyword>
<dbReference type="GO" id="GO:0009306">
    <property type="term" value="P:protein secretion"/>
    <property type="evidence" value="ECO:0007669"/>
    <property type="project" value="InterPro"/>
</dbReference>
<dbReference type="RefSeq" id="WP_395117912.1">
    <property type="nucleotide sequence ID" value="NZ_CP170722.1"/>
</dbReference>
<dbReference type="Gene3D" id="1.10.40.60">
    <property type="entry name" value="EpsJ-like"/>
    <property type="match status" value="2"/>
</dbReference>
<evidence type="ECO:0000256" key="9">
    <source>
        <dbReference type="ARBA" id="ARBA00023136"/>
    </source>
</evidence>
<feature type="domain" description="T2SS protein K first SAM-like" evidence="13">
    <location>
        <begin position="102"/>
        <end position="204"/>
    </location>
</feature>
<sequence length="306" mass="32793">MNAGQRGAALLMAMAIMAVAAVAATAMLVALSTWSRQAGLAADHVQAEELVTAGGDWARAMLFDDRRASGDVDHAGEPWALRLPPIPFENGELAGHIEDQQGRFNLDNLVRNGKLDVTQYARFQRLLAILGLPAELADALADWVDADSVAQPAGGAEDAYYRGLGHPRLAANRPLVDLDELGLVRGFDASVRARLAPFVTALPATTALNVNTASAEVLAAVVDGLDLDSARALVARRNGTFYRNNADFLGQLGKDATVPGQDIRVGSDYFLVTLRVTYGKTQARSQLLLARTDAARWPGVVWRKLR</sequence>
<protein>
    <recommendedName>
        <fullName evidence="10">Type II secretion system protein K</fullName>
    </recommendedName>
</protein>
<evidence type="ECO:0000256" key="8">
    <source>
        <dbReference type="ARBA" id="ARBA00022989"/>
    </source>
</evidence>
<reference evidence="14" key="1">
    <citation type="submission" date="2024-10" db="EMBL/GenBank/DDBJ databases">
        <authorList>
            <person name="Lesea H.P."/>
            <person name="Kuehl J.V."/>
            <person name="Chandonia J.-M."/>
        </authorList>
    </citation>
    <scope>NUCLEOTIDE SEQUENCE</scope>
    <source>
        <strain evidence="14">FW102-FHT14D06</strain>
    </source>
</reference>
<feature type="domain" description="T2SS protein K second SAM-like" evidence="12">
    <location>
        <begin position="208"/>
        <end position="256"/>
    </location>
</feature>
<keyword evidence="4 10" id="KW-1003">Cell membrane</keyword>
<feature type="transmembrane region" description="Helical" evidence="11">
    <location>
        <begin position="7"/>
        <end position="31"/>
    </location>
</feature>
<evidence type="ECO:0000256" key="3">
    <source>
        <dbReference type="ARBA" id="ARBA00022448"/>
    </source>
</evidence>
<keyword evidence="5 10" id="KW-0997">Cell inner membrane</keyword>
<evidence type="ECO:0000259" key="12">
    <source>
        <dbReference type="Pfam" id="PF03934"/>
    </source>
</evidence>
<evidence type="ECO:0000256" key="10">
    <source>
        <dbReference type="PIRNR" id="PIRNR002786"/>
    </source>
</evidence>